<dbReference type="AlphaFoldDB" id="A0A9D2GVV2"/>
<comment type="subcellular location">
    <subcellularLocation>
        <location evidence="2 15">Cytoplasm</location>
    </subcellularLocation>
</comment>
<dbReference type="Proteomes" id="UP000824176">
    <property type="component" value="Unassembled WGS sequence"/>
</dbReference>
<dbReference type="GO" id="GO:0006178">
    <property type="term" value="P:guanine salvage"/>
    <property type="evidence" value="ECO:0007669"/>
    <property type="project" value="TreeGrafter"/>
</dbReference>
<evidence type="ECO:0000313" key="18">
    <source>
        <dbReference type="Proteomes" id="UP000824176"/>
    </source>
</evidence>
<comment type="cofactor">
    <cofactor evidence="1 15">
        <name>Mg(2+)</name>
        <dbReference type="ChEBI" id="CHEBI:18420"/>
    </cofactor>
</comment>
<evidence type="ECO:0000256" key="7">
    <source>
        <dbReference type="ARBA" id="ARBA00022676"/>
    </source>
</evidence>
<dbReference type="InterPro" id="IPR005904">
    <property type="entry name" value="Hxn_phspho_trans"/>
</dbReference>
<evidence type="ECO:0000256" key="12">
    <source>
        <dbReference type="ARBA" id="ARBA00022842"/>
    </source>
</evidence>
<evidence type="ECO:0000256" key="10">
    <source>
        <dbReference type="ARBA" id="ARBA00022726"/>
    </source>
</evidence>
<dbReference type="Gene3D" id="3.40.50.2020">
    <property type="match status" value="1"/>
</dbReference>
<keyword evidence="12 15" id="KW-0460">Magnesium</keyword>
<dbReference type="GO" id="GO:0000287">
    <property type="term" value="F:magnesium ion binding"/>
    <property type="evidence" value="ECO:0007669"/>
    <property type="project" value="TreeGrafter"/>
</dbReference>
<keyword evidence="10 15" id="KW-0660">Purine salvage</keyword>
<evidence type="ECO:0000256" key="3">
    <source>
        <dbReference type="ARBA" id="ARBA00004669"/>
    </source>
</evidence>
<dbReference type="InterPro" id="IPR050408">
    <property type="entry name" value="HGPRT"/>
</dbReference>
<comment type="caution">
    <text evidence="17">The sequence shown here is derived from an EMBL/GenBank/DDBJ whole genome shotgun (WGS) entry which is preliminary data.</text>
</comment>
<feature type="domain" description="Phosphoribosyltransferase" evidence="16">
    <location>
        <begin position="6"/>
        <end position="158"/>
    </location>
</feature>
<evidence type="ECO:0000256" key="5">
    <source>
        <dbReference type="ARBA" id="ARBA00011895"/>
    </source>
</evidence>
<dbReference type="GO" id="GO:0032264">
    <property type="term" value="P:IMP salvage"/>
    <property type="evidence" value="ECO:0007669"/>
    <property type="project" value="TreeGrafter"/>
</dbReference>
<evidence type="ECO:0000256" key="15">
    <source>
        <dbReference type="RuleBase" id="RU364099"/>
    </source>
</evidence>
<accession>A0A9D2GVV2</accession>
<dbReference type="EMBL" id="DXAQ01000149">
    <property type="protein sequence ID" value="HIZ90302.1"/>
    <property type="molecule type" value="Genomic_DNA"/>
</dbReference>
<dbReference type="SUPFAM" id="SSF53271">
    <property type="entry name" value="PRTase-like"/>
    <property type="match status" value="1"/>
</dbReference>
<evidence type="ECO:0000256" key="11">
    <source>
        <dbReference type="ARBA" id="ARBA00022741"/>
    </source>
</evidence>
<keyword evidence="11 15" id="KW-0547">Nucleotide-binding</keyword>
<comment type="catalytic activity">
    <reaction evidence="13">
        <text>GMP + diphosphate = guanine + 5-phospho-alpha-D-ribose 1-diphosphate</text>
        <dbReference type="Rhea" id="RHEA:25424"/>
        <dbReference type="ChEBI" id="CHEBI:16235"/>
        <dbReference type="ChEBI" id="CHEBI:33019"/>
        <dbReference type="ChEBI" id="CHEBI:58017"/>
        <dbReference type="ChEBI" id="CHEBI:58115"/>
        <dbReference type="EC" id="2.4.2.8"/>
    </reaction>
    <physiologicalReaction direction="right-to-left" evidence="13">
        <dbReference type="Rhea" id="RHEA:25426"/>
    </physiologicalReaction>
</comment>
<dbReference type="GO" id="GO:0046100">
    <property type="term" value="P:hypoxanthine metabolic process"/>
    <property type="evidence" value="ECO:0007669"/>
    <property type="project" value="TreeGrafter"/>
</dbReference>
<evidence type="ECO:0000256" key="2">
    <source>
        <dbReference type="ARBA" id="ARBA00004496"/>
    </source>
</evidence>
<dbReference type="NCBIfam" id="TIGR01203">
    <property type="entry name" value="HGPRTase"/>
    <property type="match status" value="1"/>
</dbReference>
<dbReference type="GO" id="GO:0000166">
    <property type="term" value="F:nucleotide binding"/>
    <property type="evidence" value="ECO:0007669"/>
    <property type="project" value="UniProtKB-KW"/>
</dbReference>
<comment type="catalytic activity">
    <reaction evidence="14">
        <text>IMP + diphosphate = hypoxanthine + 5-phospho-alpha-D-ribose 1-diphosphate</text>
        <dbReference type="Rhea" id="RHEA:17973"/>
        <dbReference type="ChEBI" id="CHEBI:17368"/>
        <dbReference type="ChEBI" id="CHEBI:33019"/>
        <dbReference type="ChEBI" id="CHEBI:58017"/>
        <dbReference type="ChEBI" id="CHEBI:58053"/>
        <dbReference type="EC" id="2.4.2.8"/>
    </reaction>
    <physiologicalReaction direction="right-to-left" evidence="14">
        <dbReference type="Rhea" id="RHEA:17975"/>
    </physiologicalReaction>
</comment>
<keyword evidence="6 15" id="KW-0963">Cytoplasm</keyword>
<proteinExistence type="inferred from homology"/>
<dbReference type="GO" id="GO:0052657">
    <property type="term" value="F:guanine phosphoribosyltransferase activity"/>
    <property type="evidence" value="ECO:0007669"/>
    <property type="project" value="UniProtKB-ARBA"/>
</dbReference>
<sequence length="173" mass="19468">MHKVEELISEKDIAAKVTAMGSLISKDFKDKDFMVVSVLKGSFIFTADLVRNIDLPLEIAFISASSYDGETTTSSGNLKIRCDIDISVENKTVLLVEDIVDTGLTISRLKDYLYKKGAECVKICTIFDKPDRRKIEVDVDYCGFVIPNEFVVGYGLDYNNKYRNLKNLCKITI</sequence>
<keyword evidence="7 15" id="KW-0328">Glycosyltransferase</keyword>
<evidence type="ECO:0000256" key="13">
    <source>
        <dbReference type="ARBA" id="ARBA00048811"/>
    </source>
</evidence>
<evidence type="ECO:0000256" key="14">
    <source>
        <dbReference type="ARBA" id="ARBA00049402"/>
    </source>
</evidence>
<dbReference type="Pfam" id="PF00156">
    <property type="entry name" value="Pribosyltran"/>
    <property type="match status" value="1"/>
</dbReference>
<gene>
    <name evidence="17" type="primary">hpt</name>
    <name evidence="17" type="ORF">H9804_10180</name>
</gene>
<reference evidence="17" key="1">
    <citation type="journal article" date="2021" name="PeerJ">
        <title>Extensive microbial diversity within the chicken gut microbiome revealed by metagenomics and culture.</title>
        <authorList>
            <person name="Gilroy R."/>
            <person name="Ravi A."/>
            <person name="Getino M."/>
            <person name="Pursley I."/>
            <person name="Horton D.L."/>
            <person name="Alikhan N.F."/>
            <person name="Baker D."/>
            <person name="Gharbi K."/>
            <person name="Hall N."/>
            <person name="Watson M."/>
            <person name="Adriaenssens E.M."/>
            <person name="Foster-Nyarko E."/>
            <person name="Jarju S."/>
            <person name="Secka A."/>
            <person name="Antonio M."/>
            <person name="Oren A."/>
            <person name="Chaudhuri R.R."/>
            <person name="La Ragione R."/>
            <person name="Hildebrand F."/>
            <person name="Pallen M.J."/>
        </authorList>
    </citation>
    <scope>NUCLEOTIDE SEQUENCE</scope>
    <source>
        <strain evidence="17">ChiW4-1371</strain>
    </source>
</reference>
<protein>
    <recommendedName>
        <fullName evidence="5 15">Hypoxanthine phosphoribosyltransferase</fullName>
        <ecNumber evidence="5 15">2.4.2.8</ecNumber>
    </recommendedName>
</protein>
<dbReference type="EC" id="2.4.2.8" evidence="5 15"/>
<evidence type="ECO:0000256" key="4">
    <source>
        <dbReference type="ARBA" id="ARBA00008391"/>
    </source>
</evidence>
<dbReference type="CDD" id="cd06223">
    <property type="entry name" value="PRTases_typeI"/>
    <property type="match status" value="1"/>
</dbReference>
<evidence type="ECO:0000313" key="17">
    <source>
        <dbReference type="EMBL" id="HIZ90302.1"/>
    </source>
</evidence>
<keyword evidence="8 15" id="KW-0808">Transferase</keyword>
<dbReference type="InterPro" id="IPR000836">
    <property type="entry name" value="PRTase_dom"/>
</dbReference>
<dbReference type="GO" id="GO:0005829">
    <property type="term" value="C:cytosol"/>
    <property type="evidence" value="ECO:0007669"/>
    <property type="project" value="TreeGrafter"/>
</dbReference>
<evidence type="ECO:0000259" key="16">
    <source>
        <dbReference type="Pfam" id="PF00156"/>
    </source>
</evidence>
<evidence type="ECO:0000256" key="6">
    <source>
        <dbReference type="ARBA" id="ARBA00022490"/>
    </source>
</evidence>
<evidence type="ECO:0000256" key="9">
    <source>
        <dbReference type="ARBA" id="ARBA00022723"/>
    </source>
</evidence>
<comment type="similarity">
    <text evidence="4 15">Belongs to the purine/pyrimidine phosphoribosyltransferase family.</text>
</comment>
<reference evidence="17" key="2">
    <citation type="submission" date="2021-04" db="EMBL/GenBank/DDBJ databases">
        <authorList>
            <person name="Gilroy R."/>
        </authorList>
    </citation>
    <scope>NUCLEOTIDE SEQUENCE</scope>
    <source>
        <strain evidence="17">ChiW4-1371</strain>
    </source>
</reference>
<keyword evidence="9 15" id="KW-0479">Metal-binding</keyword>
<evidence type="ECO:0000256" key="1">
    <source>
        <dbReference type="ARBA" id="ARBA00001946"/>
    </source>
</evidence>
<dbReference type="FunFam" id="3.40.50.2020:FF:000006">
    <property type="entry name" value="Hypoxanthine phosphoribosyltransferase"/>
    <property type="match status" value="1"/>
</dbReference>
<comment type="pathway">
    <text evidence="3 15">Purine metabolism; IMP biosynthesis via salvage pathway; IMP from hypoxanthine: step 1/1.</text>
</comment>
<dbReference type="GO" id="GO:0004422">
    <property type="term" value="F:hypoxanthine phosphoribosyltransferase activity"/>
    <property type="evidence" value="ECO:0007669"/>
    <property type="project" value="InterPro"/>
</dbReference>
<dbReference type="InterPro" id="IPR029057">
    <property type="entry name" value="PRTase-like"/>
</dbReference>
<organism evidence="17 18">
    <name type="scientific">Candidatus Mucispirillum faecigallinarum</name>
    <dbReference type="NCBI Taxonomy" id="2838699"/>
    <lineage>
        <taxon>Bacteria</taxon>
        <taxon>Pseudomonadati</taxon>
        <taxon>Deferribacterota</taxon>
        <taxon>Deferribacteres</taxon>
        <taxon>Deferribacterales</taxon>
        <taxon>Mucispirillaceae</taxon>
        <taxon>Mucispirillum</taxon>
    </lineage>
</organism>
<dbReference type="PANTHER" id="PTHR43340:SF1">
    <property type="entry name" value="HYPOXANTHINE PHOSPHORIBOSYLTRANSFERASE"/>
    <property type="match status" value="1"/>
</dbReference>
<evidence type="ECO:0000256" key="8">
    <source>
        <dbReference type="ARBA" id="ARBA00022679"/>
    </source>
</evidence>
<name>A0A9D2GVV2_9BACT</name>
<dbReference type="PANTHER" id="PTHR43340">
    <property type="entry name" value="HYPOXANTHINE-GUANINE PHOSPHORIBOSYLTRANSFERASE"/>
    <property type="match status" value="1"/>
</dbReference>
<dbReference type="GO" id="GO:0006166">
    <property type="term" value="P:purine ribonucleoside salvage"/>
    <property type="evidence" value="ECO:0007669"/>
    <property type="project" value="UniProtKB-KW"/>
</dbReference>
<dbReference type="GO" id="GO:0032263">
    <property type="term" value="P:GMP salvage"/>
    <property type="evidence" value="ECO:0007669"/>
    <property type="project" value="TreeGrafter"/>
</dbReference>